<keyword evidence="3" id="KW-1185">Reference proteome</keyword>
<dbReference type="PANTHER" id="PTHR43767:SF1">
    <property type="entry name" value="NONRIBOSOMAL PEPTIDE SYNTHASE PES1 (EUROFUNG)-RELATED"/>
    <property type="match status" value="1"/>
</dbReference>
<dbReference type="InterPro" id="IPR042099">
    <property type="entry name" value="ANL_N_sf"/>
</dbReference>
<dbReference type="InterPro" id="IPR000873">
    <property type="entry name" value="AMP-dep_synth/lig_dom"/>
</dbReference>
<dbReference type="Pfam" id="PF00501">
    <property type="entry name" value="AMP-binding"/>
    <property type="match status" value="2"/>
</dbReference>
<evidence type="ECO:0000313" key="2">
    <source>
        <dbReference type="EMBL" id="QIR13951.1"/>
    </source>
</evidence>
<reference evidence="2 3" key="1">
    <citation type="submission" date="2020-03" db="EMBL/GenBank/DDBJ databases">
        <title>Complete genome sequence of Shewanella sp.</title>
        <authorList>
            <person name="Kim Y.-S."/>
            <person name="Kim S.-J."/>
            <person name="Jung H.-K."/>
            <person name="Kim K.-H."/>
        </authorList>
    </citation>
    <scope>NUCLEOTIDE SEQUENCE [LARGE SCALE GENOMIC DNA]</scope>
    <source>
        <strain evidence="2 3">PN3F2</strain>
    </source>
</reference>
<evidence type="ECO:0000313" key="3">
    <source>
        <dbReference type="Proteomes" id="UP000502608"/>
    </source>
</evidence>
<dbReference type="PANTHER" id="PTHR43767">
    <property type="entry name" value="LONG-CHAIN-FATTY-ACID--COA LIGASE"/>
    <property type="match status" value="1"/>
</dbReference>
<accession>A0A6G9QJ95</accession>
<sequence>MNNTSSHFYQIIEQHAQGTPEAMALIDNHQSLNYQQLLEQIDDRVAWLKQLINNKGVIGLQFSATIWHVVTYLACLKAKIPLLLIDPQLDEQIAQQQSINLGANWLITGEANYIKLTDRPIDTRSDLAILLSTSGSTGAAKSIMLSENNLFSNAQSICQYLPMTNTDTGIASLPLSYSYGLSLLNTHLVIGACFVLTTESLISKTFWQLMSQHKVTSLAGVPFSYQMLKRLRIDTMDLPALKYLTQAGGKLSADLVMHFHHITQSSGRAFYVMYGQTEASARIAYLPPQYLPEHSDCIGIAIPNGKLILRDINTDEAITAPDVEGQLCYQGPNVMLGYASSPSDLSSQQVITELKTGDIAEITSKGLIKITGRLNRILKIQGKRFSLDHLEQVLLQYTGQHCYCFGEDDQLMVAIPHHLAIETIKQFFSQQYKLHPSLFSIIQLDTIPRLSNGKPDYRKLKLIKEQNNAV</sequence>
<dbReference type="Proteomes" id="UP000502608">
    <property type="component" value="Chromosome"/>
</dbReference>
<dbReference type="SUPFAM" id="SSF56801">
    <property type="entry name" value="Acetyl-CoA synthetase-like"/>
    <property type="match status" value="1"/>
</dbReference>
<evidence type="ECO:0000259" key="1">
    <source>
        <dbReference type="Pfam" id="PF00501"/>
    </source>
</evidence>
<dbReference type="EMBL" id="CP050313">
    <property type="protein sequence ID" value="QIR13951.1"/>
    <property type="molecule type" value="Genomic_DNA"/>
</dbReference>
<gene>
    <name evidence="2" type="ORF">HBH39_05095</name>
</gene>
<protein>
    <submittedName>
        <fullName evidence="2">AMP-binding protein</fullName>
    </submittedName>
</protein>
<feature type="domain" description="AMP-dependent synthetase/ligase" evidence="1">
    <location>
        <begin position="13"/>
        <end position="110"/>
    </location>
</feature>
<name>A0A6G9QJ95_9GAMM</name>
<dbReference type="Gene3D" id="3.40.50.12780">
    <property type="entry name" value="N-terminal domain of ligase-like"/>
    <property type="match status" value="1"/>
</dbReference>
<dbReference type="InterPro" id="IPR050237">
    <property type="entry name" value="ATP-dep_AMP-bd_enzyme"/>
</dbReference>
<feature type="domain" description="AMP-dependent synthetase/ligase" evidence="1">
    <location>
        <begin position="121"/>
        <end position="338"/>
    </location>
</feature>
<proteinExistence type="predicted"/>
<dbReference type="AlphaFoldDB" id="A0A6G9QJ95"/>
<dbReference type="RefSeq" id="WP_167676191.1">
    <property type="nucleotide sequence ID" value="NZ_CP050313.1"/>
</dbReference>
<dbReference type="KEGG" id="saes:HBH39_05095"/>
<organism evidence="2 3">
    <name type="scientific">Shewanella aestuarii</name>
    <dbReference type="NCBI Taxonomy" id="1028752"/>
    <lineage>
        <taxon>Bacteria</taxon>
        <taxon>Pseudomonadati</taxon>
        <taxon>Pseudomonadota</taxon>
        <taxon>Gammaproteobacteria</taxon>
        <taxon>Alteromonadales</taxon>
        <taxon>Shewanellaceae</taxon>
        <taxon>Shewanella</taxon>
    </lineage>
</organism>